<accession>A0A379WJJ8</accession>
<dbReference type="AlphaFoldDB" id="A0A379WJJ8"/>
<proteinExistence type="predicted"/>
<dbReference type="Gene3D" id="1.10.3210.10">
    <property type="entry name" value="Hypothetical protein af1432"/>
    <property type="match status" value="1"/>
</dbReference>
<keyword evidence="1" id="KW-0378">Hydrolase</keyword>
<dbReference type="GO" id="GO:0042594">
    <property type="term" value="P:response to starvation"/>
    <property type="evidence" value="ECO:0007669"/>
    <property type="project" value="TreeGrafter"/>
</dbReference>
<dbReference type="GO" id="GO:0005886">
    <property type="term" value="C:plasma membrane"/>
    <property type="evidence" value="ECO:0007669"/>
    <property type="project" value="TreeGrafter"/>
</dbReference>
<gene>
    <name evidence="1" type="primary">spoT_2</name>
    <name evidence="1" type="ORF">NCTC8261_00183</name>
</gene>
<dbReference type="PANTHER" id="PTHR21262:SF36">
    <property type="entry name" value="BIFUNCTIONAL (P)PPGPP SYNTHASE_HYDROLASE SPOT"/>
    <property type="match status" value="1"/>
</dbReference>
<dbReference type="GO" id="GO:0008893">
    <property type="term" value="F:guanosine-3',5'-bis(diphosphate) 3'-diphosphatase activity"/>
    <property type="evidence" value="ECO:0007669"/>
    <property type="project" value="TreeGrafter"/>
</dbReference>
<dbReference type="EMBL" id="UGXT01000002">
    <property type="protein sequence ID" value="SUH34014.1"/>
    <property type="molecule type" value="Genomic_DNA"/>
</dbReference>
<dbReference type="PANTHER" id="PTHR21262">
    <property type="entry name" value="GUANOSINE-3',5'-BIS DIPHOSPHATE 3'-PYROPHOSPHOHYDROLASE"/>
    <property type="match status" value="1"/>
</dbReference>
<name>A0A379WJJ8_SALET</name>
<dbReference type="SUPFAM" id="SSF109604">
    <property type="entry name" value="HD-domain/PDEase-like"/>
    <property type="match status" value="1"/>
</dbReference>
<evidence type="ECO:0000313" key="1">
    <source>
        <dbReference type="EMBL" id="SUH34014.1"/>
    </source>
</evidence>
<organism evidence="1 2">
    <name type="scientific">Salmonella enterica I</name>
    <dbReference type="NCBI Taxonomy" id="59201"/>
    <lineage>
        <taxon>Bacteria</taxon>
        <taxon>Pseudomonadati</taxon>
        <taxon>Pseudomonadota</taxon>
        <taxon>Gammaproteobacteria</taxon>
        <taxon>Enterobacterales</taxon>
        <taxon>Enterobacteriaceae</taxon>
        <taxon>Salmonella</taxon>
    </lineage>
</organism>
<evidence type="ECO:0000313" key="2">
    <source>
        <dbReference type="Proteomes" id="UP000254712"/>
    </source>
</evidence>
<sequence length="79" mass="9345">MSKLDKLKFRDKKEAQAENFRKMIMAMVQDIRVILIKLADRTHNMRTLGSLRPDKRRRIARETLENLQSSGAPFRYSSH</sequence>
<dbReference type="GO" id="GO:0015969">
    <property type="term" value="P:guanosine tetraphosphate metabolic process"/>
    <property type="evidence" value="ECO:0007669"/>
    <property type="project" value="TreeGrafter"/>
</dbReference>
<dbReference type="Pfam" id="PF13328">
    <property type="entry name" value="HD_4"/>
    <property type="match status" value="1"/>
</dbReference>
<protein>
    <submittedName>
        <fullName evidence="1">Guanosine-3',5'-bis(Diphosphate) 3'-pyrophosphohydrolase</fullName>
    </submittedName>
</protein>
<reference evidence="1 2" key="1">
    <citation type="submission" date="2018-06" db="EMBL/GenBank/DDBJ databases">
        <authorList>
            <consortium name="Pathogen Informatics"/>
            <person name="Doyle S."/>
        </authorList>
    </citation>
    <scope>NUCLEOTIDE SEQUENCE [LARGE SCALE GENOMIC DNA]</scope>
    <source>
        <strain evidence="1 2">NCTC8261</strain>
    </source>
</reference>
<dbReference type="GO" id="GO:0008728">
    <property type="term" value="F:GTP diphosphokinase activity"/>
    <property type="evidence" value="ECO:0007669"/>
    <property type="project" value="TreeGrafter"/>
</dbReference>
<dbReference type="Proteomes" id="UP000254712">
    <property type="component" value="Unassembled WGS sequence"/>
</dbReference>